<dbReference type="Proteomes" id="UP000225144">
    <property type="component" value="Genome"/>
</dbReference>
<evidence type="ECO:0000313" key="1">
    <source>
        <dbReference type="EMBL" id="BAQ23107.1"/>
    </source>
</evidence>
<proteinExistence type="predicted"/>
<reference evidence="1 2" key="1">
    <citation type="submission" date="2015-02" db="EMBL/GenBank/DDBJ databases">
        <title>Complete genome sequences of Edwardsiella bacteriophages, PEi20 and PEi26.</title>
        <authorList>
            <person name="Yasuike M."/>
            <person name="Nishiki I."/>
            <person name="Iwasaki Y."/>
            <person name="Nakamura Y."/>
            <person name="Fujiwara A."/>
            <person name="Hassan E.S."/>
            <person name="Mahmoud M.M."/>
            <person name="Kawato Y."/>
            <person name="Nagai S."/>
            <person name="Kobayashi T."/>
            <person name="Ototake M."/>
            <person name="Nakai T."/>
        </authorList>
    </citation>
    <scope>NUCLEOTIDE SEQUENCE [LARGE SCALE GENOMIC DNA]</scope>
</reference>
<sequence>MIKKYPLGHAIIEWKDGGHSEAVFFQDREGVQYFVCGNWTSGPTLVKEREHWFENVITDHDDIYYFLLEKEYE</sequence>
<accession>A0A0B6VLK5</accession>
<name>A0A0B6VLK5_9CAUD</name>
<organism evidence="1 2">
    <name type="scientific">Edwardsiella phage PEi26</name>
    <dbReference type="NCBI Taxonomy" id="1608311"/>
    <lineage>
        <taxon>Viruses</taxon>
        <taxon>Duplodnaviria</taxon>
        <taxon>Heunggongvirae</taxon>
        <taxon>Uroviricota</taxon>
        <taxon>Caudoviricetes</taxon>
        <taxon>Pantevenvirales</taxon>
        <taxon>Straboviridae</taxon>
        <taxon>Tevenvirinae</taxon>
        <taxon>Kanagawavirus</taxon>
        <taxon>Kanagawavirus pei20</taxon>
    </lineage>
</organism>
<dbReference type="EMBL" id="AP014715">
    <property type="protein sequence ID" value="BAQ23107.1"/>
    <property type="molecule type" value="Genomic_DNA"/>
</dbReference>
<evidence type="ECO:0000313" key="2">
    <source>
        <dbReference type="Proteomes" id="UP000225144"/>
    </source>
</evidence>
<protein>
    <submittedName>
        <fullName evidence="1">Uncharacterized protein</fullName>
    </submittedName>
</protein>